<accession>A0AB94IGG1</accession>
<dbReference type="EMBL" id="ALAN01000161">
    <property type="protein sequence ID" value="ETI66199.1"/>
    <property type="molecule type" value="Genomic_DNA"/>
</dbReference>
<proteinExistence type="predicted"/>
<keyword evidence="2" id="KW-1185">Reference proteome</keyword>
<gene>
    <name evidence="1" type="ORF">BAVI_23804</name>
</gene>
<organism evidence="1 2">
    <name type="scientific">Neobacillus vireti LMG 21834</name>
    <dbReference type="NCBI Taxonomy" id="1131730"/>
    <lineage>
        <taxon>Bacteria</taxon>
        <taxon>Bacillati</taxon>
        <taxon>Bacillota</taxon>
        <taxon>Bacilli</taxon>
        <taxon>Bacillales</taxon>
        <taxon>Bacillaceae</taxon>
        <taxon>Neobacillus</taxon>
    </lineage>
</organism>
<comment type="caution">
    <text evidence="1">The sequence shown here is derived from an EMBL/GenBank/DDBJ whole genome shotgun (WGS) entry which is preliminary data.</text>
</comment>
<dbReference type="AlphaFoldDB" id="A0AB94IGG1"/>
<protein>
    <submittedName>
        <fullName evidence="1">Uncharacterized protein</fullName>
    </submittedName>
</protein>
<name>A0AB94IGG1_9BACI</name>
<evidence type="ECO:0000313" key="2">
    <source>
        <dbReference type="Proteomes" id="UP000018877"/>
    </source>
</evidence>
<dbReference type="PROSITE" id="PS51257">
    <property type="entry name" value="PROKAR_LIPOPROTEIN"/>
    <property type="match status" value="1"/>
</dbReference>
<feature type="non-terminal residue" evidence="1">
    <location>
        <position position="29"/>
    </location>
</feature>
<dbReference type="Proteomes" id="UP000018877">
    <property type="component" value="Unassembled WGS sequence"/>
</dbReference>
<reference evidence="1 2" key="1">
    <citation type="journal article" date="2014" name="Environ. Microbiol.">
        <title>The nitrate-ammonifying and nosZ-carrying bacterium Bacillus vireti is a potent source and sink for nitric and nitrous oxide under high nitrate conditions.</title>
        <authorList>
            <person name="Mania D."/>
            <person name="Heylen K."/>
            <person name="van Spanning R.J."/>
            <person name="Frostegard A."/>
        </authorList>
    </citation>
    <scope>NUCLEOTIDE SEQUENCE [LARGE SCALE GENOMIC DNA]</scope>
    <source>
        <strain evidence="1 2">LMG 21834</strain>
    </source>
</reference>
<evidence type="ECO:0000313" key="1">
    <source>
        <dbReference type="EMBL" id="ETI66199.1"/>
    </source>
</evidence>
<sequence>MKKVFSFIGIALLAFALTACGGAKKDTAG</sequence>